<feature type="non-terminal residue" evidence="3">
    <location>
        <position position="1"/>
    </location>
</feature>
<dbReference type="RefSeq" id="WP_226749302.1">
    <property type="nucleotide sequence ID" value="NZ_JAJATZ010000021.1"/>
</dbReference>
<gene>
    <name evidence="3" type="ORF">LGQ03_16605</name>
</gene>
<name>A0ABS8BYN9_9RHOB</name>
<feature type="domain" description="DUF7507" evidence="2">
    <location>
        <begin position="12"/>
        <end position="121"/>
    </location>
</feature>
<comment type="caution">
    <text evidence="3">The sequence shown here is derived from an EMBL/GenBank/DDBJ whole genome shotgun (WGS) entry which is preliminary data.</text>
</comment>
<reference evidence="3" key="1">
    <citation type="submission" date="2021-10" db="EMBL/GenBank/DDBJ databases">
        <title>Loktanella gaetbuli sp. nov., isolated from a tidal flat.</title>
        <authorList>
            <person name="Park S."/>
            <person name="Yoon J.-H."/>
        </authorList>
    </citation>
    <scope>NUCLEOTIDE SEQUENCE</scope>
    <source>
        <strain evidence="3">TSTF-M6</strain>
    </source>
</reference>
<evidence type="ECO:0000256" key="1">
    <source>
        <dbReference type="SAM" id="MobiDB-lite"/>
    </source>
</evidence>
<protein>
    <recommendedName>
        <fullName evidence="2">DUF7507 domain-containing protein</fullName>
    </recommendedName>
</protein>
<evidence type="ECO:0000313" key="3">
    <source>
        <dbReference type="EMBL" id="MCB5200853.1"/>
    </source>
</evidence>
<dbReference type="Proteomes" id="UP001138961">
    <property type="component" value="Unassembled WGS sequence"/>
</dbReference>
<feature type="non-terminal residue" evidence="3">
    <location>
        <position position="274"/>
    </location>
</feature>
<evidence type="ECO:0000259" key="2">
    <source>
        <dbReference type="Pfam" id="PF24346"/>
    </source>
</evidence>
<evidence type="ECO:0000313" key="4">
    <source>
        <dbReference type="Proteomes" id="UP001138961"/>
    </source>
</evidence>
<feature type="region of interest" description="Disordered" evidence="1">
    <location>
        <begin position="244"/>
        <end position="274"/>
    </location>
</feature>
<sequence>DDPTELLIAPVPALELEKVLTQGGTAVDDTLVFTLTAVNLGNVTLSDPVLTDTFTRLDGTAITGVVPVLADPAVAGTPLAPGDTRVWTLEHTLTQADIDAGGVSNTATLTTQTPDGDPLADVSDNGIDGDGNTADDPTVQLIAPTPALDVTKVITQTATAVGDTVIFEITATNTGNVTLFDAALTDSFTRADGTVVPNATPVLVSGGAADDPLAPGASRVWRLTHVLTQADIDAGGLSNSATVATVTPAGDPVSDMSDDGNDADGNTIDDPTEL</sequence>
<keyword evidence="4" id="KW-1185">Reference proteome</keyword>
<feature type="domain" description="DUF7507" evidence="2">
    <location>
        <begin position="145"/>
        <end position="255"/>
    </location>
</feature>
<accession>A0ABS8BYN9</accession>
<organism evidence="3 4">
    <name type="scientific">Loktanella gaetbuli</name>
    <dbReference type="NCBI Taxonomy" id="2881335"/>
    <lineage>
        <taxon>Bacteria</taxon>
        <taxon>Pseudomonadati</taxon>
        <taxon>Pseudomonadota</taxon>
        <taxon>Alphaproteobacteria</taxon>
        <taxon>Rhodobacterales</taxon>
        <taxon>Roseobacteraceae</taxon>
        <taxon>Loktanella</taxon>
    </lineage>
</organism>
<proteinExistence type="predicted"/>
<dbReference type="InterPro" id="IPR055354">
    <property type="entry name" value="DUF7507"/>
</dbReference>
<dbReference type="EMBL" id="JAJATZ010000021">
    <property type="protein sequence ID" value="MCB5200853.1"/>
    <property type="molecule type" value="Genomic_DNA"/>
</dbReference>
<dbReference type="InterPro" id="IPR047589">
    <property type="entry name" value="DUF11_rpt"/>
</dbReference>
<dbReference type="NCBIfam" id="TIGR01451">
    <property type="entry name" value="B_ant_repeat"/>
    <property type="match status" value="1"/>
</dbReference>
<dbReference type="Pfam" id="PF24346">
    <property type="entry name" value="DUF7507"/>
    <property type="match status" value="2"/>
</dbReference>